<evidence type="ECO:0000256" key="3">
    <source>
        <dbReference type="SAM" id="Phobius"/>
    </source>
</evidence>
<feature type="transmembrane region" description="Helical" evidence="3">
    <location>
        <begin position="92"/>
        <end position="111"/>
    </location>
</feature>
<dbReference type="GO" id="GO:0043682">
    <property type="term" value="F:P-type divalent copper transporter activity"/>
    <property type="evidence" value="ECO:0007669"/>
    <property type="project" value="TreeGrafter"/>
</dbReference>
<feature type="domain" description="HMA" evidence="4">
    <location>
        <begin position="9"/>
        <end position="70"/>
    </location>
</feature>
<feature type="non-terminal residue" evidence="5">
    <location>
        <position position="128"/>
    </location>
</feature>
<keyword evidence="3" id="KW-0472">Membrane</keyword>
<evidence type="ECO:0000256" key="1">
    <source>
        <dbReference type="ARBA" id="ARBA00022723"/>
    </source>
</evidence>
<keyword evidence="6" id="KW-1185">Reference proteome</keyword>
<dbReference type="GO" id="GO:0016020">
    <property type="term" value="C:membrane"/>
    <property type="evidence" value="ECO:0007669"/>
    <property type="project" value="TreeGrafter"/>
</dbReference>
<dbReference type="EMBL" id="VKHP01000614">
    <property type="protein sequence ID" value="NEV03030.1"/>
    <property type="molecule type" value="Genomic_DNA"/>
</dbReference>
<reference evidence="5 6" key="1">
    <citation type="journal article" date="2020" name="Arch. Microbiol.">
        <title>Bradyrhizobium uaiense sp. nov., a new highly efficient cowpea symbiont.</title>
        <authorList>
            <person name="Cabral Michel D."/>
            <person name="Azarias Guimaraes A."/>
            <person name="Martins da Costa E."/>
            <person name="Soares de Carvalho T."/>
            <person name="Balsanelli E."/>
            <person name="Willems A."/>
            <person name="Maltempi de Souza E."/>
            <person name="de Souza Moreira F.M."/>
        </authorList>
    </citation>
    <scope>NUCLEOTIDE SEQUENCE [LARGE SCALE GENOMIC DNA]</scope>
    <source>
        <strain evidence="5 6">UFLA 03-164</strain>
    </source>
</reference>
<accession>A0A6P1BY33</accession>
<dbReference type="Proteomes" id="UP000468531">
    <property type="component" value="Unassembled WGS sequence"/>
</dbReference>
<evidence type="ECO:0000259" key="4">
    <source>
        <dbReference type="PROSITE" id="PS50846"/>
    </source>
</evidence>
<evidence type="ECO:0000313" key="5">
    <source>
        <dbReference type="EMBL" id="NEV03030.1"/>
    </source>
</evidence>
<dbReference type="InterPro" id="IPR006121">
    <property type="entry name" value="HMA_dom"/>
</dbReference>
<dbReference type="Gene3D" id="3.30.70.100">
    <property type="match status" value="1"/>
</dbReference>
<dbReference type="AlphaFoldDB" id="A0A6P1BY33"/>
<evidence type="ECO:0000256" key="2">
    <source>
        <dbReference type="ARBA" id="ARBA00022967"/>
    </source>
</evidence>
<gene>
    <name evidence="5" type="ORF">FNJ47_47165</name>
</gene>
<keyword evidence="2" id="KW-1278">Translocase</keyword>
<name>A0A6P1BY33_9BRAD</name>
<dbReference type="FunFam" id="3.30.70.100:FF:000005">
    <property type="entry name" value="Copper-exporting P-type ATPase A"/>
    <property type="match status" value="1"/>
</dbReference>
<organism evidence="5 6">
    <name type="scientific">Bradyrhizobium uaiense</name>
    <dbReference type="NCBI Taxonomy" id="2594946"/>
    <lineage>
        <taxon>Bacteria</taxon>
        <taxon>Pseudomonadati</taxon>
        <taxon>Pseudomonadota</taxon>
        <taxon>Alphaproteobacteria</taxon>
        <taxon>Hyphomicrobiales</taxon>
        <taxon>Nitrobacteraceae</taxon>
        <taxon>Bradyrhizobium</taxon>
    </lineage>
</organism>
<dbReference type="PANTHER" id="PTHR43520">
    <property type="entry name" value="ATP7, ISOFORM B"/>
    <property type="match status" value="1"/>
</dbReference>
<feature type="non-terminal residue" evidence="5">
    <location>
        <position position="1"/>
    </location>
</feature>
<dbReference type="InterPro" id="IPR036163">
    <property type="entry name" value="HMA_dom_sf"/>
</dbReference>
<keyword evidence="3" id="KW-1133">Transmembrane helix</keyword>
<keyword evidence="1" id="KW-0479">Metal-binding</keyword>
<protein>
    <submittedName>
        <fullName evidence="5">Cation-translocating P-type ATPase</fullName>
    </submittedName>
</protein>
<dbReference type="SUPFAM" id="SSF55008">
    <property type="entry name" value="HMA, heavy metal-associated domain"/>
    <property type="match status" value="1"/>
</dbReference>
<evidence type="ECO:0000313" key="6">
    <source>
        <dbReference type="Proteomes" id="UP000468531"/>
    </source>
</evidence>
<dbReference type="Pfam" id="PF00403">
    <property type="entry name" value="HMA"/>
    <property type="match status" value="1"/>
</dbReference>
<comment type="caution">
    <text evidence="5">The sequence shown here is derived from an EMBL/GenBank/DDBJ whole genome shotgun (WGS) entry which is preliminary data.</text>
</comment>
<dbReference type="PANTHER" id="PTHR43520:SF8">
    <property type="entry name" value="P-TYPE CU(+) TRANSPORTER"/>
    <property type="match status" value="1"/>
</dbReference>
<dbReference type="PROSITE" id="PS50846">
    <property type="entry name" value="HMA_2"/>
    <property type="match status" value="1"/>
</dbReference>
<keyword evidence="3" id="KW-0812">Transmembrane</keyword>
<dbReference type="GO" id="GO:0005507">
    <property type="term" value="F:copper ion binding"/>
    <property type="evidence" value="ECO:0007669"/>
    <property type="project" value="TreeGrafter"/>
</dbReference>
<dbReference type="CDD" id="cd00371">
    <property type="entry name" value="HMA"/>
    <property type="match status" value="1"/>
</dbReference>
<dbReference type="GO" id="GO:0055070">
    <property type="term" value="P:copper ion homeostasis"/>
    <property type="evidence" value="ECO:0007669"/>
    <property type="project" value="TreeGrafter"/>
</dbReference>
<proteinExistence type="predicted"/>
<sequence>DEEQTVLHPPVQLQISGMTCAACATTIVKRLSRIDGVHASVNFASERATVTGMGVKDAIAAVKDAGYTAALLSDIDLAAEAERRITMLRRRLIVAVLLTLPLMDIGLVLALEPQLRFPAWDWLLVSLS</sequence>